<proteinExistence type="predicted"/>
<name>X1V5E4_9ZZZZ</name>
<comment type="caution">
    <text evidence="1">The sequence shown here is derived from an EMBL/GenBank/DDBJ whole genome shotgun (WGS) entry which is preliminary data.</text>
</comment>
<protein>
    <submittedName>
        <fullName evidence="1">Uncharacterized protein</fullName>
    </submittedName>
</protein>
<dbReference type="AlphaFoldDB" id="X1V5E4"/>
<sequence length="120" mass="13829">EDEQLYDEVLTEAMRLVRISDEIKVSVAKVPKDVEKPAKKAIKQGLNVAGFCIRCGEKLKLNPMVPYCPKCFKSWKKYKNEEHEEKYCHICGKPNKSSLIKPSCYECYTINKNVLEFPLA</sequence>
<organism evidence="1">
    <name type="scientific">marine sediment metagenome</name>
    <dbReference type="NCBI Taxonomy" id="412755"/>
    <lineage>
        <taxon>unclassified sequences</taxon>
        <taxon>metagenomes</taxon>
        <taxon>ecological metagenomes</taxon>
    </lineage>
</organism>
<evidence type="ECO:0000313" key="1">
    <source>
        <dbReference type="EMBL" id="GAJ24998.1"/>
    </source>
</evidence>
<feature type="non-terminal residue" evidence="1">
    <location>
        <position position="1"/>
    </location>
</feature>
<dbReference type="EMBL" id="BARW01036245">
    <property type="protein sequence ID" value="GAJ24998.1"/>
    <property type="molecule type" value="Genomic_DNA"/>
</dbReference>
<accession>X1V5E4</accession>
<gene>
    <name evidence="1" type="ORF">S12H4_56313</name>
</gene>
<reference evidence="1" key="1">
    <citation type="journal article" date="2014" name="Front. Microbiol.">
        <title>High frequency of phylogenetically diverse reductive dehalogenase-homologous genes in deep subseafloor sedimentary metagenomes.</title>
        <authorList>
            <person name="Kawai M."/>
            <person name="Futagami T."/>
            <person name="Toyoda A."/>
            <person name="Takaki Y."/>
            <person name="Nishi S."/>
            <person name="Hori S."/>
            <person name="Arai W."/>
            <person name="Tsubouchi T."/>
            <person name="Morono Y."/>
            <person name="Uchiyama I."/>
            <person name="Ito T."/>
            <person name="Fujiyama A."/>
            <person name="Inagaki F."/>
            <person name="Takami H."/>
        </authorList>
    </citation>
    <scope>NUCLEOTIDE SEQUENCE</scope>
    <source>
        <strain evidence="1">Expedition CK06-06</strain>
    </source>
</reference>